<dbReference type="PANTHER" id="PTHR37471:SF1">
    <property type="entry name" value="AB HYDROLASE-1 DOMAIN-CONTAINING PROTEIN"/>
    <property type="match status" value="1"/>
</dbReference>
<feature type="transmembrane region" description="Helical" evidence="1">
    <location>
        <begin position="287"/>
        <end position="305"/>
    </location>
</feature>
<name>A0A433QEK5_9FUNG</name>
<evidence type="ECO:0000259" key="2">
    <source>
        <dbReference type="Pfam" id="PF12697"/>
    </source>
</evidence>
<feature type="transmembrane region" description="Helical" evidence="1">
    <location>
        <begin position="204"/>
        <end position="224"/>
    </location>
</feature>
<keyword evidence="4" id="KW-1185">Reference proteome</keyword>
<dbReference type="AlphaFoldDB" id="A0A433QEK5"/>
<keyword evidence="1" id="KW-0472">Membrane</keyword>
<feature type="transmembrane region" description="Helical" evidence="1">
    <location>
        <begin position="12"/>
        <end position="36"/>
    </location>
</feature>
<dbReference type="InterPro" id="IPR000073">
    <property type="entry name" value="AB_hydrolase_1"/>
</dbReference>
<dbReference type="Proteomes" id="UP000274822">
    <property type="component" value="Unassembled WGS sequence"/>
</dbReference>
<protein>
    <submittedName>
        <fullName evidence="3">Alpha/Beta hydrolase protein</fullName>
    </submittedName>
</protein>
<accession>A0A433QEK5</accession>
<dbReference type="GO" id="GO:0016787">
    <property type="term" value="F:hydrolase activity"/>
    <property type="evidence" value="ECO:0007669"/>
    <property type="project" value="UniProtKB-KW"/>
</dbReference>
<dbReference type="EMBL" id="RBNJ01006865">
    <property type="protein sequence ID" value="RUS28266.1"/>
    <property type="molecule type" value="Genomic_DNA"/>
</dbReference>
<gene>
    <name evidence="3" type="ORF">BC938DRAFT_482093</name>
</gene>
<dbReference type="SUPFAM" id="SSF53474">
    <property type="entry name" value="alpha/beta-Hydrolases"/>
    <property type="match status" value="1"/>
</dbReference>
<evidence type="ECO:0000313" key="3">
    <source>
        <dbReference type="EMBL" id="RUS28266.1"/>
    </source>
</evidence>
<keyword evidence="1" id="KW-1133">Transmembrane helix</keyword>
<organism evidence="3 4">
    <name type="scientific">Jimgerdemannia flammicorona</name>
    <dbReference type="NCBI Taxonomy" id="994334"/>
    <lineage>
        <taxon>Eukaryota</taxon>
        <taxon>Fungi</taxon>
        <taxon>Fungi incertae sedis</taxon>
        <taxon>Mucoromycota</taxon>
        <taxon>Mucoromycotina</taxon>
        <taxon>Endogonomycetes</taxon>
        <taxon>Endogonales</taxon>
        <taxon>Endogonaceae</taxon>
        <taxon>Jimgerdemannia</taxon>
    </lineage>
</organism>
<feature type="non-terminal residue" evidence="3">
    <location>
        <position position="535"/>
    </location>
</feature>
<dbReference type="Gene3D" id="3.40.50.1820">
    <property type="entry name" value="alpha/beta hydrolase"/>
    <property type="match status" value="1"/>
</dbReference>
<sequence>MISDSFPARAGIQLFACLQASVAPLAFIYYLNYYVYHESLFTRYFPDLFPSPTATNTTAFLHYWLGFELVFYIYFQITYSRLQKIRNPVPLTNMERMEAFYNSLKTVDDVKAWLVGWFFVDGDNNKKPKFEDLRRKNVAEWFAWAFWNSSLETVHDNPLNRRGLYQMLSTVETHYGIRFPSGYNDAIRCFRLNLDSLNAAHRPFAFYALILAGTQLANVIFRWWGLERYGSETKGYYWSNTFEMDLKEGWGGVLTHSVAKGEPERIVYWHYNPQPLTDRSVPKRTPVVFVHGIGAGIMCYIEFLFRLLGLQREVFCIELPYVSMRLVEDVPTMQETVREIEQMLESHGHKQAVFVGHSLGSALLSWVIKNASKKVAGVVMIDPICFLLHYHDVADLENAHIAAHLLITYPPQPISLQHIITFLASRELYISHYISRHFHWHQTAFFVPSTNPNPAISTTSVTPLPQRTTVFLSEHDNLVNSPRVDAYLRSHDVESHIMPNLDHASFLFSSAWKSRILNKIAEHCDAADAEIASLT</sequence>
<proteinExistence type="predicted"/>
<feature type="domain" description="AB hydrolase-1" evidence="2">
    <location>
        <begin position="287"/>
        <end position="507"/>
    </location>
</feature>
<reference evidence="3 4" key="1">
    <citation type="journal article" date="2018" name="New Phytol.">
        <title>Phylogenomics of Endogonaceae and evolution of mycorrhizas within Mucoromycota.</title>
        <authorList>
            <person name="Chang Y."/>
            <person name="Desiro A."/>
            <person name="Na H."/>
            <person name="Sandor L."/>
            <person name="Lipzen A."/>
            <person name="Clum A."/>
            <person name="Barry K."/>
            <person name="Grigoriev I.V."/>
            <person name="Martin F.M."/>
            <person name="Stajich J.E."/>
            <person name="Smith M.E."/>
            <person name="Bonito G."/>
            <person name="Spatafora J.W."/>
        </authorList>
    </citation>
    <scope>NUCLEOTIDE SEQUENCE [LARGE SCALE GENOMIC DNA]</scope>
    <source>
        <strain evidence="3 4">AD002</strain>
    </source>
</reference>
<dbReference type="PANTHER" id="PTHR37471">
    <property type="entry name" value="UNNAMED PRODUCT"/>
    <property type="match status" value="1"/>
</dbReference>
<feature type="transmembrane region" description="Helical" evidence="1">
    <location>
        <begin position="56"/>
        <end position="75"/>
    </location>
</feature>
<keyword evidence="3" id="KW-0378">Hydrolase</keyword>
<dbReference type="Pfam" id="PF12697">
    <property type="entry name" value="Abhydrolase_6"/>
    <property type="match status" value="1"/>
</dbReference>
<dbReference type="InterPro" id="IPR029058">
    <property type="entry name" value="AB_hydrolase_fold"/>
</dbReference>
<evidence type="ECO:0000313" key="4">
    <source>
        <dbReference type="Proteomes" id="UP000274822"/>
    </source>
</evidence>
<evidence type="ECO:0000256" key="1">
    <source>
        <dbReference type="SAM" id="Phobius"/>
    </source>
</evidence>
<keyword evidence="1" id="KW-0812">Transmembrane</keyword>
<comment type="caution">
    <text evidence="3">The sequence shown here is derived from an EMBL/GenBank/DDBJ whole genome shotgun (WGS) entry which is preliminary data.</text>
</comment>